<evidence type="ECO:0000256" key="1">
    <source>
        <dbReference type="SAM" id="Coils"/>
    </source>
</evidence>
<evidence type="ECO:0000313" key="4">
    <source>
        <dbReference type="Proteomes" id="UP000294963"/>
    </source>
</evidence>
<dbReference type="EMBL" id="SLVJ01000025">
    <property type="protein sequence ID" value="TCM62327.1"/>
    <property type="molecule type" value="Genomic_DNA"/>
</dbReference>
<reference evidence="3 4" key="1">
    <citation type="submission" date="2019-03" db="EMBL/GenBank/DDBJ databases">
        <title>Genomic analyses of the natural microbiome of Caenorhabditis elegans.</title>
        <authorList>
            <person name="Samuel B."/>
        </authorList>
    </citation>
    <scope>NUCLEOTIDE SEQUENCE [LARGE SCALE GENOMIC DNA]</scope>
    <source>
        <strain evidence="3 4">JUb89</strain>
    </source>
</reference>
<sequence length="143" mass="16243">MKNFDKWYEENCANLNVSRIESEYIFQARQAEIDGKDARIKELEDQAANISKLVKSLRSEFDLWSECSQVERQIELLEQALGGTQTPQNNAESVVVEGSEDGTQTQTTGNEVLDNMFRRSIAKHVKESLARLATMEVKWGAND</sequence>
<feature type="compositionally biased region" description="Polar residues" evidence="2">
    <location>
        <begin position="82"/>
        <end position="92"/>
    </location>
</feature>
<feature type="region of interest" description="Disordered" evidence="2">
    <location>
        <begin position="81"/>
        <end position="107"/>
    </location>
</feature>
<proteinExistence type="predicted"/>
<dbReference type="AlphaFoldDB" id="A0A4R1XEM9"/>
<protein>
    <submittedName>
        <fullName evidence="3">Uncharacterized protein</fullName>
    </submittedName>
</protein>
<gene>
    <name evidence="3" type="ORF">EC844_12555</name>
</gene>
<feature type="coiled-coil region" evidence="1">
    <location>
        <begin position="26"/>
        <end position="60"/>
    </location>
</feature>
<dbReference type="Proteomes" id="UP000294963">
    <property type="component" value="Unassembled WGS sequence"/>
</dbReference>
<organism evidence="3 4">
    <name type="scientific">Acinetobacter calcoaceticus</name>
    <dbReference type="NCBI Taxonomy" id="471"/>
    <lineage>
        <taxon>Bacteria</taxon>
        <taxon>Pseudomonadati</taxon>
        <taxon>Pseudomonadota</taxon>
        <taxon>Gammaproteobacteria</taxon>
        <taxon>Moraxellales</taxon>
        <taxon>Moraxellaceae</taxon>
        <taxon>Acinetobacter</taxon>
        <taxon>Acinetobacter calcoaceticus/baumannii complex</taxon>
    </lineage>
</organism>
<keyword evidence="4" id="KW-1185">Reference proteome</keyword>
<name>A0A4R1XEM9_ACICA</name>
<keyword evidence="1" id="KW-0175">Coiled coil</keyword>
<evidence type="ECO:0000256" key="2">
    <source>
        <dbReference type="SAM" id="MobiDB-lite"/>
    </source>
</evidence>
<comment type="caution">
    <text evidence="3">The sequence shown here is derived from an EMBL/GenBank/DDBJ whole genome shotgun (WGS) entry which is preliminary data.</text>
</comment>
<accession>A0A4R1XEM9</accession>
<evidence type="ECO:0000313" key="3">
    <source>
        <dbReference type="EMBL" id="TCM62327.1"/>
    </source>
</evidence>